<dbReference type="RefSeq" id="WP_055246096.1">
    <property type="nucleotide sequence ID" value="NZ_CABIWA010000027.1"/>
</dbReference>
<name>A0A174UIQ9_9FIRM</name>
<dbReference type="Gene3D" id="3.30.2220.30">
    <property type="match status" value="1"/>
</dbReference>
<organism evidence="1 2">
    <name type="scientific">Anaerotruncus colihominis</name>
    <dbReference type="NCBI Taxonomy" id="169435"/>
    <lineage>
        <taxon>Bacteria</taxon>
        <taxon>Bacillati</taxon>
        <taxon>Bacillota</taxon>
        <taxon>Clostridia</taxon>
        <taxon>Eubacteriales</taxon>
        <taxon>Oscillospiraceae</taxon>
        <taxon>Anaerotruncus</taxon>
    </lineage>
</organism>
<evidence type="ECO:0000313" key="1">
    <source>
        <dbReference type="EMBL" id="CUQ20611.1"/>
    </source>
</evidence>
<dbReference type="Proteomes" id="UP000095765">
    <property type="component" value="Unassembled WGS sequence"/>
</dbReference>
<gene>
    <name evidence="1" type="primary">yqbN_2</name>
    <name evidence="1" type="ORF">ERS852551_03534</name>
</gene>
<dbReference type="OrthoDB" id="1807498at2"/>
<dbReference type="InterPro" id="IPR038559">
    <property type="entry name" value="XkdN-like_sf"/>
</dbReference>
<reference evidence="1 2" key="1">
    <citation type="submission" date="2015-09" db="EMBL/GenBank/DDBJ databases">
        <authorList>
            <consortium name="Pathogen Informatics"/>
        </authorList>
    </citation>
    <scope>NUCLEOTIDE SEQUENCE [LARGE SCALE GENOMIC DNA]</scope>
    <source>
        <strain evidence="1 2">2789STDY5834939</strain>
    </source>
</reference>
<dbReference type="EMBL" id="CZBE01000036">
    <property type="protein sequence ID" value="CUQ20611.1"/>
    <property type="molecule type" value="Genomic_DNA"/>
</dbReference>
<dbReference type="Pfam" id="PF08890">
    <property type="entry name" value="Phage_TAC_5"/>
    <property type="match status" value="1"/>
</dbReference>
<protein>
    <submittedName>
        <fullName evidence="1">Phage XkdN-like protein</fullName>
    </submittedName>
</protein>
<accession>A0A174UIQ9</accession>
<dbReference type="AlphaFoldDB" id="A0A174UIQ9"/>
<dbReference type="InterPro" id="IPR014986">
    <property type="entry name" value="XkdN-like"/>
</dbReference>
<evidence type="ECO:0000313" key="2">
    <source>
        <dbReference type="Proteomes" id="UP000095765"/>
    </source>
</evidence>
<sequence length="143" mass="15644">MSKNLTAFLAQNAKKIDNVTFTASERFTDPETGGPMPWEICCITAAENAAIRKSCMRSVPVPGRKGQFTQDFDVNAYLAKVSARCTVFPNLNDAGLQQSYGVMGAEQLITTMLTPAEFEDYSTKVLNVNGFQSGEEMVDEAKN</sequence>
<proteinExistence type="predicted"/>